<reference evidence="1" key="2">
    <citation type="submission" date="2015-02" db="UniProtKB">
        <authorList>
            <consortium name="EnsemblMetazoa"/>
        </authorList>
    </citation>
    <scope>IDENTIFICATION</scope>
</reference>
<dbReference type="HOGENOM" id="CLU_1490833_0_0_1"/>
<proteinExistence type="predicted"/>
<accession>T1JCS8</accession>
<dbReference type="Proteomes" id="UP000014500">
    <property type="component" value="Unassembled WGS sequence"/>
</dbReference>
<name>T1JCS8_STRMM</name>
<dbReference type="PhylomeDB" id="T1JCS8"/>
<dbReference type="EMBL" id="JH432076">
    <property type="status" value="NOT_ANNOTATED_CDS"/>
    <property type="molecule type" value="Genomic_DNA"/>
</dbReference>
<dbReference type="EnsemblMetazoa" id="SMAR011597-RA">
    <property type="protein sequence ID" value="SMAR011597-PA"/>
    <property type="gene ID" value="SMAR011597"/>
</dbReference>
<keyword evidence="2" id="KW-1185">Reference proteome</keyword>
<sequence>MALILHWALNGRWFKQNQTDGDFVCKTSELMNNFHINYDCSNYKLNAVDYFNSNGILQQEVVATSLEQLTDNIVSDVDINFNTSILVVSYENILSRFLHLSVARPVDFLSFSAQLRVDKFANRLLTFELNDFLIGQYYYMPLLIASSVNLKIIGKLLFFTLHMERSSLDRSDWILKAVKEQ</sequence>
<organism evidence="1 2">
    <name type="scientific">Strigamia maritima</name>
    <name type="common">European centipede</name>
    <name type="synonym">Geophilus maritimus</name>
    <dbReference type="NCBI Taxonomy" id="126957"/>
    <lineage>
        <taxon>Eukaryota</taxon>
        <taxon>Metazoa</taxon>
        <taxon>Ecdysozoa</taxon>
        <taxon>Arthropoda</taxon>
        <taxon>Myriapoda</taxon>
        <taxon>Chilopoda</taxon>
        <taxon>Pleurostigmophora</taxon>
        <taxon>Geophilomorpha</taxon>
        <taxon>Linotaeniidae</taxon>
        <taxon>Strigamia</taxon>
    </lineage>
</organism>
<evidence type="ECO:0000313" key="2">
    <source>
        <dbReference type="Proteomes" id="UP000014500"/>
    </source>
</evidence>
<dbReference type="AlphaFoldDB" id="T1JCS8"/>
<protein>
    <submittedName>
        <fullName evidence="1">Uncharacterized protein</fullName>
    </submittedName>
</protein>
<evidence type="ECO:0000313" key="1">
    <source>
        <dbReference type="EnsemblMetazoa" id="SMAR011597-PA"/>
    </source>
</evidence>
<reference evidence="2" key="1">
    <citation type="submission" date="2011-05" db="EMBL/GenBank/DDBJ databases">
        <authorList>
            <person name="Richards S.R."/>
            <person name="Qu J."/>
            <person name="Jiang H."/>
            <person name="Jhangiani S.N."/>
            <person name="Agravi P."/>
            <person name="Goodspeed R."/>
            <person name="Gross S."/>
            <person name="Mandapat C."/>
            <person name="Jackson L."/>
            <person name="Mathew T."/>
            <person name="Pu L."/>
            <person name="Thornton R."/>
            <person name="Saada N."/>
            <person name="Wilczek-Boney K.B."/>
            <person name="Lee S."/>
            <person name="Kovar C."/>
            <person name="Wu Y."/>
            <person name="Scherer S.E."/>
            <person name="Worley K.C."/>
            <person name="Muzny D.M."/>
            <person name="Gibbs R."/>
        </authorList>
    </citation>
    <scope>NUCLEOTIDE SEQUENCE</scope>
    <source>
        <strain evidence="2">Brora</strain>
    </source>
</reference>